<feature type="signal peptide" evidence="1">
    <location>
        <begin position="1"/>
        <end position="16"/>
    </location>
</feature>
<dbReference type="AlphaFoldDB" id="L9JG64"/>
<dbReference type="EMBL" id="KB320999">
    <property type="protein sequence ID" value="ELW49358.1"/>
    <property type="molecule type" value="Genomic_DNA"/>
</dbReference>
<reference evidence="3" key="1">
    <citation type="submission" date="2012-07" db="EMBL/GenBank/DDBJ databases">
        <title>Genome of the Chinese tree shrew, a rising model animal genetically related to primates.</title>
        <authorList>
            <person name="Zhang G."/>
            <person name="Fan Y."/>
            <person name="Yao Y."/>
            <person name="Huang Z."/>
        </authorList>
    </citation>
    <scope>NUCLEOTIDE SEQUENCE [LARGE SCALE GENOMIC DNA]</scope>
</reference>
<proteinExistence type="predicted"/>
<accession>L9JG64</accession>
<gene>
    <name evidence="2" type="ORF">TREES_T100012241</name>
</gene>
<keyword evidence="1" id="KW-0732">Signal</keyword>
<evidence type="ECO:0000256" key="1">
    <source>
        <dbReference type="SAM" id="SignalP"/>
    </source>
</evidence>
<dbReference type="InParanoid" id="L9JG64"/>
<evidence type="ECO:0008006" key="4">
    <source>
        <dbReference type="Google" id="ProtNLM"/>
    </source>
</evidence>
<evidence type="ECO:0000313" key="2">
    <source>
        <dbReference type="EMBL" id="ELW49358.1"/>
    </source>
</evidence>
<organism evidence="2 3">
    <name type="scientific">Tupaia chinensis</name>
    <name type="common">Chinese tree shrew</name>
    <name type="synonym">Tupaia belangeri chinensis</name>
    <dbReference type="NCBI Taxonomy" id="246437"/>
    <lineage>
        <taxon>Eukaryota</taxon>
        <taxon>Metazoa</taxon>
        <taxon>Chordata</taxon>
        <taxon>Craniata</taxon>
        <taxon>Vertebrata</taxon>
        <taxon>Euteleostomi</taxon>
        <taxon>Mammalia</taxon>
        <taxon>Eutheria</taxon>
        <taxon>Euarchontoglires</taxon>
        <taxon>Scandentia</taxon>
        <taxon>Tupaiidae</taxon>
        <taxon>Tupaia</taxon>
    </lineage>
</organism>
<evidence type="ECO:0000313" key="3">
    <source>
        <dbReference type="Proteomes" id="UP000011518"/>
    </source>
</evidence>
<protein>
    <recommendedName>
        <fullName evidence="4">Secreted protein</fullName>
    </recommendedName>
</protein>
<keyword evidence="3" id="KW-1185">Reference proteome</keyword>
<dbReference type="Proteomes" id="UP000011518">
    <property type="component" value="Unassembled WGS sequence"/>
</dbReference>
<reference evidence="3" key="2">
    <citation type="journal article" date="2013" name="Nat. Commun.">
        <title>Genome of the Chinese tree shrew.</title>
        <authorList>
            <person name="Fan Y."/>
            <person name="Huang Z.Y."/>
            <person name="Cao C.C."/>
            <person name="Chen C.S."/>
            <person name="Chen Y.X."/>
            <person name="Fan D.D."/>
            <person name="He J."/>
            <person name="Hou H.L."/>
            <person name="Hu L."/>
            <person name="Hu X.T."/>
            <person name="Jiang X.T."/>
            <person name="Lai R."/>
            <person name="Lang Y.S."/>
            <person name="Liang B."/>
            <person name="Liao S.G."/>
            <person name="Mu D."/>
            <person name="Ma Y.Y."/>
            <person name="Niu Y.Y."/>
            <person name="Sun X.Q."/>
            <person name="Xia J.Q."/>
            <person name="Xiao J."/>
            <person name="Xiong Z.Q."/>
            <person name="Xu L."/>
            <person name="Yang L."/>
            <person name="Zhang Y."/>
            <person name="Zhao W."/>
            <person name="Zhao X.D."/>
            <person name="Zheng Y.T."/>
            <person name="Zhou J.M."/>
            <person name="Zhu Y.B."/>
            <person name="Zhang G.J."/>
            <person name="Wang J."/>
            <person name="Yao Y.G."/>
        </authorList>
    </citation>
    <scope>NUCLEOTIDE SEQUENCE [LARGE SCALE GENOMIC DNA]</scope>
</reference>
<feature type="chain" id="PRO_5005358065" description="Secreted protein" evidence="1">
    <location>
        <begin position="17"/>
        <end position="88"/>
    </location>
</feature>
<name>L9JG64_TUPCH</name>
<sequence>MEASRAALLCWVHTAAKLLLLPAHHHEDKKHSGPPDPRVAEANVTIAKAGRWQKVVVTYYRTQAPRHLGSGFATGSLSNSESMLGLEA</sequence>